<protein>
    <recommendedName>
        <fullName evidence="3">Glycosyl transferase family 1 domain-containing protein</fullName>
    </recommendedName>
</protein>
<reference evidence="5" key="2">
    <citation type="journal article" date="2017" name="Stand. Genomic Sci.">
        <title>Complete genome sequence of the sulfur-oxidizing chemolithoautotrophic Sulfurovum lithotrophicum 42BKTT.</title>
        <authorList>
            <person name="Jeon W."/>
            <person name="Priscilla L."/>
            <person name="Park G."/>
            <person name="Lee H."/>
            <person name="Lee N."/>
            <person name="Lee D."/>
            <person name="Kwon H."/>
            <person name="Ahn I."/>
            <person name="Lee C."/>
            <person name="Lee H."/>
            <person name="Ahn J."/>
        </authorList>
    </citation>
    <scope>NUCLEOTIDE SEQUENCE [LARGE SCALE GENOMIC DNA]</scope>
    <source>
        <strain evidence="5">ATCC BAA-797 / 42BKT</strain>
    </source>
</reference>
<dbReference type="OrthoDB" id="9803091at2"/>
<dbReference type="InterPro" id="IPR029063">
    <property type="entry name" value="SAM-dependent_MTases_sf"/>
</dbReference>
<dbReference type="InterPro" id="IPR001296">
    <property type="entry name" value="Glyco_trans_1"/>
</dbReference>
<gene>
    <name evidence="4" type="ORF">YH65_01430</name>
</gene>
<evidence type="ECO:0000313" key="5">
    <source>
        <dbReference type="Proteomes" id="UP000034444"/>
    </source>
</evidence>
<dbReference type="PANTHER" id="PTHR46401">
    <property type="entry name" value="GLYCOSYLTRANSFERASE WBBK-RELATED"/>
    <property type="match status" value="1"/>
</dbReference>
<name>A0A7U4LZQ0_9BACT</name>
<evidence type="ECO:0000256" key="2">
    <source>
        <dbReference type="SAM" id="Coils"/>
    </source>
</evidence>
<feature type="coiled-coil region" evidence="2">
    <location>
        <begin position="202"/>
        <end position="229"/>
    </location>
</feature>
<dbReference type="Pfam" id="PF00534">
    <property type="entry name" value="Glycos_transf_1"/>
    <property type="match status" value="1"/>
</dbReference>
<accession>A0A7U4LZQ0</accession>
<keyword evidence="1" id="KW-0808">Transferase</keyword>
<dbReference type="Proteomes" id="UP000034444">
    <property type="component" value="Chromosome"/>
</dbReference>
<keyword evidence="5" id="KW-1185">Reference proteome</keyword>
<dbReference type="GO" id="GO:0009103">
    <property type="term" value="P:lipopolysaccharide biosynthetic process"/>
    <property type="evidence" value="ECO:0007669"/>
    <property type="project" value="TreeGrafter"/>
</dbReference>
<dbReference type="PANTHER" id="PTHR46401:SF2">
    <property type="entry name" value="GLYCOSYLTRANSFERASE WBBK-RELATED"/>
    <property type="match status" value="1"/>
</dbReference>
<dbReference type="CDD" id="cd03801">
    <property type="entry name" value="GT4_PimA-like"/>
    <property type="match status" value="1"/>
</dbReference>
<evidence type="ECO:0000313" key="4">
    <source>
        <dbReference type="EMBL" id="AKF24205.1"/>
    </source>
</evidence>
<evidence type="ECO:0000259" key="3">
    <source>
        <dbReference type="Pfam" id="PF00534"/>
    </source>
</evidence>
<dbReference type="Gene3D" id="3.40.50.2000">
    <property type="entry name" value="Glycogen Phosphorylase B"/>
    <property type="match status" value="2"/>
</dbReference>
<dbReference type="Gene3D" id="3.40.50.150">
    <property type="entry name" value="Vaccinia Virus protein VP39"/>
    <property type="match status" value="1"/>
</dbReference>
<feature type="domain" description="Glycosyl transferase family 1" evidence="3">
    <location>
        <begin position="446"/>
        <end position="562"/>
    </location>
</feature>
<reference evidence="4 5" key="1">
    <citation type="submission" date="2015-04" db="EMBL/GenBank/DDBJ databases">
        <title>Complete genome sequence of Sulfurovum lithotrophicum ATCC BAA-797T.</title>
        <authorList>
            <person name="Ahn J."/>
            <person name="Park G."/>
            <person name="Jeon W."/>
            <person name="Jang Y."/>
            <person name="Jang M."/>
            <person name="Lee H."/>
            <person name="Lee H."/>
        </authorList>
    </citation>
    <scope>NUCLEOTIDE SEQUENCE [LARGE SCALE GENOMIC DNA]</scope>
    <source>
        <strain evidence="5">ATCC BAA-797 / 42BKT</strain>
    </source>
</reference>
<dbReference type="KEGG" id="slh:YH65_01430"/>
<dbReference type="EMBL" id="CP011308">
    <property type="protein sequence ID" value="AKF24205.1"/>
    <property type="molecule type" value="Genomic_DNA"/>
</dbReference>
<evidence type="ECO:0000256" key="1">
    <source>
        <dbReference type="ARBA" id="ARBA00022679"/>
    </source>
</evidence>
<organism evidence="4 5">
    <name type="scientific">Sulfurovum lithotrophicum</name>
    <dbReference type="NCBI Taxonomy" id="206403"/>
    <lineage>
        <taxon>Bacteria</taxon>
        <taxon>Pseudomonadati</taxon>
        <taxon>Campylobacterota</taxon>
        <taxon>Epsilonproteobacteria</taxon>
        <taxon>Campylobacterales</taxon>
        <taxon>Sulfurovaceae</taxon>
        <taxon>Sulfurovum</taxon>
    </lineage>
</organism>
<dbReference type="AlphaFoldDB" id="A0A7U4LZQ0"/>
<dbReference type="SUPFAM" id="SSF53335">
    <property type="entry name" value="S-adenosyl-L-methionine-dependent methyltransferases"/>
    <property type="match status" value="1"/>
</dbReference>
<dbReference type="GO" id="GO:0016757">
    <property type="term" value="F:glycosyltransferase activity"/>
    <property type="evidence" value="ECO:0007669"/>
    <property type="project" value="InterPro"/>
</dbReference>
<keyword evidence="2" id="KW-0175">Coiled coil</keyword>
<sequence length="630" mass="71895">MIQKMLGKILEELENPKQHHGLYMNKDDTPEEAEKNVVDYFFRYLYKAPAKVLVVGTGLDLLPKRLMEKGFEYTGISKDKTVIKKSKKRFPDAEFLHTDLKELETEMKYDIIIFRESADQGSFSSLFEKAGSLLTEGGRILVMDTFSGNKQNPRNMKKFVNTAKKEGFALNHVEDLSSLILPDIEYKRYLIRTYRDRITKKLGITSEQIDEVTDRLKETEKRFRNKKLSYVFMELQKTETKERKANEESGMVESLAAEMVPAIKEKEKGRKKRALLLTLIPLTHVGGIEKINQNIADLLHDHGWEVDARCTADIQEEALSKYLLGTDTALFECLAFAGVLDWKSYDLVVSNNNAGGACHPTEKTKVVAISHGIFSGVGKEVEHAFPGVFPPHVLSLKNITEEISYSNKSGLIAVSQQVSDELLELFGQKSHVVVNGFEFERFRNVKSELREKYAIPKEALVAIYAGRLDPVQKRSDITIELARLFPDIYWVFATDKVDPRYKQYKNIIVILSVPYEEMPALYAGVDFAMQLSSYEGFSNFAMETIATKIPMISTKTGIIDEVYMGTPLEPLLIEQDMSHEVILKRAAQKVTLLRESYPFYKKASEELYETAKETFSLKAWREKMTRILGL</sequence>
<proteinExistence type="predicted"/>
<dbReference type="SUPFAM" id="SSF53756">
    <property type="entry name" value="UDP-Glycosyltransferase/glycogen phosphorylase"/>
    <property type="match status" value="1"/>
</dbReference>